<dbReference type="EMBL" id="CP123384">
    <property type="protein sequence ID" value="XCC94724.1"/>
    <property type="molecule type" value="Genomic_DNA"/>
</dbReference>
<evidence type="ECO:0000313" key="1">
    <source>
        <dbReference type="EMBL" id="XCC94724.1"/>
    </source>
</evidence>
<dbReference type="RefSeq" id="WP_353473552.1">
    <property type="nucleotide sequence ID" value="NZ_CP123384.1"/>
</dbReference>
<dbReference type="AlphaFoldDB" id="A0AAU8AIR2"/>
<organism evidence="1">
    <name type="scientific">Alloyangia sp. H15</name>
    <dbReference type="NCBI Taxonomy" id="3029062"/>
    <lineage>
        <taxon>Bacteria</taxon>
        <taxon>Pseudomonadati</taxon>
        <taxon>Pseudomonadota</taxon>
        <taxon>Alphaproteobacteria</taxon>
        <taxon>Rhodobacterales</taxon>
        <taxon>Roseobacteraceae</taxon>
        <taxon>Alloyangia</taxon>
    </lineage>
</organism>
<protein>
    <submittedName>
        <fullName evidence="1">Uncharacterized protein</fullName>
    </submittedName>
</protein>
<reference evidence="1" key="1">
    <citation type="submission" date="2023-02" db="EMBL/GenBank/DDBJ databases">
        <title>Description and genomic characterization of Salipiger bruguierae sp. nov., isolated from the sediment of mangrove plant Bruguiera sexangula.</title>
        <authorList>
            <person name="Long M."/>
        </authorList>
    </citation>
    <scope>NUCLEOTIDE SEQUENCE</scope>
    <source>
        <strain evidence="1">H15</strain>
    </source>
</reference>
<accession>A0AAU8AIR2</accession>
<name>A0AAU8AIR2_9RHOB</name>
<proteinExistence type="predicted"/>
<sequence>MSAQIDQAASTQRSLMNRLFISQMLQFSNAFSARGSFGGGDGEAQFASFLREEYAARLADRVQFLPEASVARGPRG</sequence>
<gene>
    <name evidence="1" type="ORF">PVT71_05765</name>
</gene>